<reference evidence="2" key="1">
    <citation type="journal article" date="2017" name="Nat. Ecol. Evol.">
        <title>Genome expansion and lineage-specific genetic innovations in the forest pathogenic fungi Armillaria.</title>
        <authorList>
            <person name="Sipos G."/>
            <person name="Prasanna A.N."/>
            <person name="Walter M.C."/>
            <person name="O'Connor E."/>
            <person name="Balint B."/>
            <person name="Krizsan K."/>
            <person name="Kiss B."/>
            <person name="Hess J."/>
            <person name="Varga T."/>
            <person name="Slot J."/>
            <person name="Riley R."/>
            <person name="Boka B."/>
            <person name="Rigling D."/>
            <person name="Barry K."/>
            <person name="Lee J."/>
            <person name="Mihaltcheva S."/>
            <person name="LaButti K."/>
            <person name="Lipzen A."/>
            <person name="Waldron R."/>
            <person name="Moloney N.M."/>
            <person name="Sperisen C."/>
            <person name="Kredics L."/>
            <person name="Vagvoelgyi C."/>
            <person name="Patrignani A."/>
            <person name="Fitzpatrick D."/>
            <person name="Nagy I."/>
            <person name="Doyle S."/>
            <person name="Anderson J.B."/>
            <person name="Grigoriev I.V."/>
            <person name="Gueldener U."/>
            <person name="Muensterkoetter M."/>
            <person name="Nagy L.G."/>
        </authorList>
    </citation>
    <scope>NUCLEOTIDE SEQUENCE [LARGE SCALE GENOMIC DNA]</scope>
    <source>
        <strain evidence="2">C18/9</strain>
    </source>
</reference>
<gene>
    <name evidence="1" type="ORF">ARMOST_17906</name>
</gene>
<evidence type="ECO:0000313" key="2">
    <source>
        <dbReference type="Proteomes" id="UP000219338"/>
    </source>
</evidence>
<organism evidence="1 2">
    <name type="scientific">Armillaria ostoyae</name>
    <name type="common">Armillaria root rot fungus</name>
    <dbReference type="NCBI Taxonomy" id="47428"/>
    <lineage>
        <taxon>Eukaryota</taxon>
        <taxon>Fungi</taxon>
        <taxon>Dikarya</taxon>
        <taxon>Basidiomycota</taxon>
        <taxon>Agaricomycotina</taxon>
        <taxon>Agaricomycetes</taxon>
        <taxon>Agaricomycetidae</taxon>
        <taxon>Agaricales</taxon>
        <taxon>Marasmiineae</taxon>
        <taxon>Physalacriaceae</taxon>
        <taxon>Armillaria</taxon>
    </lineage>
</organism>
<evidence type="ECO:0000313" key="1">
    <source>
        <dbReference type="EMBL" id="SJL14449.1"/>
    </source>
</evidence>
<name>A0A284S0A6_ARMOS</name>
<protein>
    <submittedName>
        <fullName evidence="1">Uncharacterized protein</fullName>
    </submittedName>
</protein>
<sequence>MHERGDFSVTNTMTLSQKRAVVTSNQAWKWSRVSWLILEVNRGLNQSFRVEIIVPVLAMLTGLCTRGFRVAVERASILGGGQAEGPSGDAEQSCDEELHFGGTGCGKHRWL</sequence>
<accession>A0A284S0A6</accession>
<dbReference type="AlphaFoldDB" id="A0A284S0A6"/>
<dbReference type="Proteomes" id="UP000219338">
    <property type="component" value="Unassembled WGS sequence"/>
</dbReference>
<keyword evidence="2" id="KW-1185">Reference proteome</keyword>
<proteinExistence type="predicted"/>
<dbReference type="EMBL" id="FUEG01000024">
    <property type="protein sequence ID" value="SJL14449.1"/>
    <property type="molecule type" value="Genomic_DNA"/>
</dbReference>